<name>A0ACC2CP18_DIPCM</name>
<sequence length="319" mass="33772">MESQNVDRPVHCIVKLGGAAITMKNSFETLNEEDLLLTSKHLREAIMAAPSCKTPLLDCADATEEIGEGGLEPACRAAFIVVHGAGSFGHFQASSSGVNKGGLRRALVTAGFVATRVSVTKLNHIVVRALAAEGIPAVGISPFAAGWSTSKKSLDRDNVTEVRRACNVGLLPVLHGDAVLDSQQGCSILSGDVIIRRLAEAFQPNYVVFLTNVSGVFDRPPTEANAVLLNEIVVDESGDWIVVKPKLESSVTTAASNHDTTGGMATKISEAASIARLGINVYIVKAGTRDALQALMGNVRDTSTKHWVGTIVRSAYREL</sequence>
<dbReference type="Proteomes" id="UP001162992">
    <property type="component" value="Chromosome 9"/>
</dbReference>
<keyword evidence="2" id="KW-1185">Reference proteome</keyword>
<organism evidence="1 2">
    <name type="scientific">Diphasiastrum complanatum</name>
    <name type="common">Issler's clubmoss</name>
    <name type="synonym">Lycopodium complanatum</name>
    <dbReference type="NCBI Taxonomy" id="34168"/>
    <lineage>
        <taxon>Eukaryota</taxon>
        <taxon>Viridiplantae</taxon>
        <taxon>Streptophyta</taxon>
        <taxon>Embryophyta</taxon>
        <taxon>Tracheophyta</taxon>
        <taxon>Lycopodiopsida</taxon>
        <taxon>Lycopodiales</taxon>
        <taxon>Lycopodiaceae</taxon>
        <taxon>Lycopodioideae</taxon>
        <taxon>Diphasiastrum</taxon>
    </lineage>
</organism>
<comment type="caution">
    <text evidence="1">The sequence shown here is derived from an EMBL/GenBank/DDBJ whole genome shotgun (WGS) entry which is preliminary data.</text>
</comment>
<reference evidence="2" key="1">
    <citation type="journal article" date="2024" name="Proc. Natl. Acad. Sci. U.S.A.">
        <title>Extraordinary preservation of gene collinearity over three hundred million years revealed in homosporous lycophytes.</title>
        <authorList>
            <person name="Li C."/>
            <person name="Wickell D."/>
            <person name="Kuo L.Y."/>
            <person name="Chen X."/>
            <person name="Nie B."/>
            <person name="Liao X."/>
            <person name="Peng D."/>
            <person name="Ji J."/>
            <person name="Jenkins J."/>
            <person name="Williams M."/>
            <person name="Shu S."/>
            <person name="Plott C."/>
            <person name="Barry K."/>
            <person name="Rajasekar S."/>
            <person name="Grimwood J."/>
            <person name="Han X."/>
            <person name="Sun S."/>
            <person name="Hou Z."/>
            <person name="He W."/>
            <person name="Dai G."/>
            <person name="Sun C."/>
            <person name="Schmutz J."/>
            <person name="Leebens-Mack J.H."/>
            <person name="Li F.W."/>
            <person name="Wang L."/>
        </authorList>
    </citation>
    <scope>NUCLEOTIDE SEQUENCE [LARGE SCALE GENOMIC DNA]</scope>
    <source>
        <strain evidence="2">cv. PW_Plant_1</strain>
    </source>
</reference>
<evidence type="ECO:0000313" key="1">
    <source>
        <dbReference type="EMBL" id="KAJ7543697.1"/>
    </source>
</evidence>
<dbReference type="EMBL" id="CM055100">
    <property type="protein sequence ID" value="KAJ7543697.1"/>
    <property type="molecule type" value="Genomic_DNA"/>
</dbReference>
<accession>A0ACC2CP18</accession>
<evidence type="ECO:0000313" key="2">
    <source>
        <dbReference type="Proteomes" id="UP001162992"/>
    </source>
</evidence>
<protein>
    <submittedName>
        <fullName evidence="1">Uncharacterized protein</fullName>
    </submittedName>
</protein>
<proteinExistence type="predicted"/>
<gene>
    <name evidence="1" type="ORF">O6H91_09G048800</name>
</gene>